<evidence type="ECO:0000313" key="2">
    <source>
        <dbReference type="EMBL" id="MBB3063846.1"/>
    </source>
</evidence>
<keyword evidence="2" id="KW-0808">Transferase</keyword>
<name>A0A839SR55_9PROT</name>
<evidence type="ECO:0000259" key="1">
    <source>
        <dbReference type="Pfam" id="PF13302"/>
    </source>
</evidence>
<dbReference type="PANTHER" id="PTHR43415">
    <property type="entry name" value="SPERMIDINE N(1)-ACETYLTRANSFERASE"/>
    <property type="match status" value="1"/>
</dbReference>
<dbReference type="GO" id="GO:0016747">
    <property type="term" value="F:acyltransferase activity, transferring groups other than amino-acyl groups"/>
    <property type="evidence" value="ECO:0007669"/>
    <property type="project" value="InterPro"/>
</dbReference>
<dbReference type="InterPro" id="IPR000182">
    <property type="entry name" value="GNAT_dom"/>
</dbReference>
<evidence type="ECO:0000313" key="3">
    <source>
        <dbReference type="Proteomes" id="UP000581135"/>
    </source>
</evidence>
<dbReference type="PANTHER" id="PTHR43415:SF3">
    <property type="entry name" value="GNAT-FAMILY ACETYLTRANSFERASE"/>
    <property type="match status" value="1"/>
</dbReference>
<dbReference type="RefSeq" id="WP_183414661.1">
    <property type="nucleotide sequence ID" value="NZ_JACHXA010000001.1"/>
</dbReference>
<comment type="caution">
    <text evidence="2">The sequence shown here is derived from an EMBL/GenBank/DDBJ whole genome shotgun (WGS) entry which is preliminary data.</text>
</comment>
<reference evidence="2 3" key="1">
    <citation type="submission" date="2020-08" db="EMBL/GenBank/DDBJ databases">
        <title>Genomic Encyclopedia of Type Strains, Phase III (KMG-III): the genomes of soil and plant-associated and newly described type strains.</title>
        <authorList>
            <person name="Whitman W."/>
        </authorList>
    </citation>
    <scope>NUCLEOTIDE SEQUENCE [LARGE SCALE GENOMIC DNA]</scope>
    <source>
        <strain evidence="2 3">CECT 8803</strain>
    </source>
</reference>
<proteinExistence type="predicted"/>
<dbReference type="Pfam" id="PF13302">
    <property type="entry name" value="Acetyltransf_3"/>
    <property type="match status" value="1"/>
</dbReference>
<dbReference type="Proteomes" id="UP000581135">
    <property type="component" value="Unassembled WGS sequence"/>
</dbReference>
<protein>
    <submittedName>
        <fullName evidence="2">RimJ/RimL family protein N-acetyltransferase</fullName>
    </submittedName>
</protein>
<gene>
    <name evidence="2" type="ORF">FHR98_000111</name>
</gene>
<accession>A0A839SR55</accession>
<keyword evidence="3" id="KW-1185">Reference proteome</keyword>
<dbReference type="InterPro" id="IPR016181">
    <property type="entry name" value="Acyl_CoA_acyltransferase"/>
</dbReference>
<dbReference type="EMBL" id="JACHXA010000001">
    <property type="protein sequence ID" value="MBB3063846.1"/>
    <property type="molecule type" value="Genomic_DNA"/>
</dbReference>
<dbReference type="AlphaFoldDB" id="A0A839SR55"/>
<feature type="domain" description="N-acetyltransferase" evidence="1">
    <location>
        <begin position="28"/>
        <end position="163"/>
    </location>
</feature>
<sequence length="216" mass="25148">MDEKTEDTYTKLFTQPSPDRPFRFETKRFIVRPMRPADVNARYVSWWNDEETQLGNNRKPQSWTHERAVKHIHWFDNKNNFHFGIFVKESKELIGFMSLLTNKESAIAKSNVVLDRSYWGKNVVPEVRAVLVELAFKRMKMVKFKGLVIGRNYPSIFNYLTMGFTCEGVQRSDVPFVGGGRADVYHFALFPEEWEARKKKGSAAQRKTSGVSKKKA</sequence>
<dbReference type="SUPFAM" id="SSF55729">
    <property type="entry name" value="Acyl-CoA N-acyltransferases (Nat)"/>
    <property type="match status" value="1"/>
</dbReference>
<dbReference type="Gene3D" id="3.40.630.30">
    <property type="match status" value="1"/>
</dbReference>
<organism evidence="2 3">
    <name type="scientific">Limibacillus halophilus</name>
    <dbReference type="NCBI Taxonomy" id="1579333"/>
    <lineage>
        <taxon>Bacteria</taxon>
        <taxon>Pseudomonadati</taxon>
        <taxon>Pseudomonadota</taxon>
        <taxon>Alphaproteobacteria</taxon>
        <taxon>Rhodospirillales</taxon>
        <taxon>Rhodovibrionaceae</taxon>
        <taxon>Limibacillus</taxon>
    </lineage>
</organism>